<accession>A0A8S9M479</accession>
<evidence type="ECO:0000313" key="1">
    <source>
        <dbReference type="EMBL" id="KAF2614890.1"/>
    </source>
</evidence>
<proteinExistence type="predicted"/>
<comment type="caution">
    <text evidence="1">The sequence shown here is derived from an EMBL/GenBank/DDBJ whole genome shotgun (WGS) entry which is preliminary data.</text>
</comment>
<organism evidence="1">
    <name type="scientific">Brassica cretica</name>
    <name type="common">Mustard</name>
    <dbReference type="NCBI Taxonomy" id="69181"/>
    <lineage>
        <taxon>Eukaryota</taxon>
        <taxon>Viridiplantae</taxon>
        <taxon>Streptophyta</taxon>
        <taxon>Embryophyta</taxon>
        <taxon>Tracheophyta</taxon>
        <taxon>Spermatophyta</taxon>
        <taxon>Magnoliopsida</taxon>
        <taxon>eudicotyledons</taxon>
        <taxon>Gunneridae</taxon>
        <taxon>Pentapetalae</taxon>
        <taxon>rosids</taxon>
        <taxon>malvids</taxon>
        <taxon>Brassicales</taxon>
        <taxon>Brassicaceae</taxon>
        <taxon>Brassiceae</taxon>
        <taxon>Brassica</taxon>
    </lineage>
</organism>
<sequence length="142" mass="15570">MALAFSYRNILGFFELTGVFFINSSSVLISSSEPYLSSYCLTAKASSLFEESPSRLVGSRKHGKQPTQLSWSSPWVAPGEIEAELTAILKETTPRLDMSEYTTDSVRNPPRISTETSVVFNHPPAYKQASITNEVDIDGGDA</sequence>
<dbReference type="AlphaFoldDB" id="A0A8S9M479"/>
<name>A0A8S9M479_BRACR</name>
<dbReference type="EMBL" id="QGKY02000089">
    <property type="protein sequence ID" value="KAF2614890.1"/>
    <property type="molecule type" value="Genomic_DNA"/>
</dbReference>
<protein>
    <submittedName>
        <fullName evidence="1">Uncharacterized protein</fullName>
    </submittedName>
</protein>
<gene>
    <name evidence="1" type="ORF">F2Q70_00011850</name>
</gene>
<reference evidence="1" key="1">
    <citation type="submission" date="2019-12" db="EMBL/GenBank/DDBJ databases">
        <title>Genome sequencing and annotation of Brassica cretica.</title>
        <authorList>
            <person name="Studholme D.J."/>
            <person name="Sarris P.F."/>
        </authorList>
    </citation>
    <scope>NUCLEOTIDE SEQUENCE</scope>
    <source>
        <strain evidence="1">PFS-102/07</strain>
        <tissue evidence="1">Leaf</tissue>
    </source>
</reference>